<dbReference type="PROSITE" id="PS51766">
    <property type="entry name" value="DOCKERIN"/>
    <property type="match status" value="1"/>
</dbReference>
<dbReference type="CDD" id="cd14256">
    <property type="entry name" value="Dockerin_I"/>
    <property type="match status" value="1"/>
</dbReference>
<evidence type="ECO:0000313" key="2">
    <source>
        <dbReference type="EMBL" id="PIZ92420.1"/>
    </source>
</evidence>
<dbReference type="InterPro" id="IPR016134">
    <property type="entry name" value="Dockerin_dom"/>
</dbReference>
<feature type="domain" description="Dockerin" evidence="1">
    <location>
        <begin position="297"/>
        <end position="358"/>
    </location>
</feature>
<name>A0A2M7V211_9BACT</name>
<comment type="caution">
    <text evidence="2">The sequence shown here is derived from an EMBL/GenBank/DDBJ whole genome shotgun (WGS) entry which is preliminary data.</text>
</comment>
<dbReference type="InterPro" id="IPR002105">
    <property type="entry name" value="Dockerin_1_rpt"/>
</dbReference>
<dbReference type="InterPro" id="IPR036439">
    <property type="entry name" value="Dockerin_dom_sf"/>
</dbReference>
<evidence type="ECO:0000313" key="3">
    <source>
        <dbReference type="Proteomes" id="UP000228750"/>
    </source>
</evidence>
<organism evidence="2 3">
    <name type="scientific">Candidatus Magasanikbacteria bacterium CG_4_10_14_0_2_um_filter_41_10</name>
    <dbReference type="NCBI Taxonomy" id="1974638"/>
    <lineage>
        <taxon>Bacteria</taxon>
        <taxon>Candidatus Magasanikiibacteriota</taxon>
    </lineage>
</organism>
<proteinExistence type="predicted"/>
<protein>
    <recommendedName>
        <fullName evidence="1">Dockerin domain-containing protein</fullName>
    </recommendedName>
</protein>
<dbReference type="PROSITE" id="PS00018">
    <property type="entry name" value="EF_HAND_1"/>
    <property type="match status" value="1"/>
</dbReference>
<dbReference type="EMBL" id="PFPJ01000086">
    <property type="protein sequence ID" value="PIZ92420.1"/>
    <property type="molecule type" value="Genomic_DNA"/>
</dbReference>
<dbReference type="Pfam" id="PF00404">
    <property type="entry name" value="Dockerin_1"/>
    <property type="match status" value="1"/>
</dbReference>
<dbReference type="Gene3D" id="1.10.1330.10">
    <property type="entry name" value="Dockerin domain"/>
    <property type="match status" value="1"/>
</dbReference>
<dbReference type="GO" id="GO:0000272">
    <property type="term" value="P:polysaccharide catabolic process"/>
    <property type="evidence" value="ECO:0007669"/>
    <property type="project" value="InterPro"/>
</dbReference>
<gene>
    <name evidence="2" type="ORF">COX82_04845</name>
</gene>
<accession>A0A2M7V211</accession>
<evidence type="ECO:0000259" key="1">
    <source>
        <dbReference type="PROSITE" id="PS51766"/>
    </source>
</evidence>
<sequence>MKNFFLLSTFQKPPLVFTIFACLLLAFPQYVQATGSSNLRIEILALCGNSIKESGEQCDDTDFGVANCASQGYDTGSLGCNENCTFDISECTLTESSGGEGGGGGGGGGGTETPITSVIFVGRAYPLSKVSVLKDGQLAISTIAGPDSNFSISFSGLSAGNYSFSVYGEDTSGRRSSLFTFPVFITLGSTTQVSGIFIAPTIAIDKSEVKQGDNIAIFGQSTPHGQITISVHSDPEFFKQTTADSNGIYLYNFDTSVLNKGQHATKAKASLGASISSFGQEIEFVVSDKTVLSQPEQTVKTGDLNGDGHVNLIDFSILAYWYKRPISESFAKFERDHFNGDGKIDLIDLSIMAFHWTG</sequence>
<dbReference type="SUPFAM" id="SSF63446">
    <property type="entry name" value="Type I dockerin domain"/>
    <property type="match status" value="1"/>
</dbReference>
<reference evidence="3" key="1">
    <citation type="submission" date="2017-09" db="EMBL/GenBank/DDBJ databases">
        <title>Depth-based differentiation of microbial function through sediment-hosted aquifers and enrichment of novel symbionts in the deep terrestrial subsurface.</title>
        <authorList>
            <person name="Probst A.J."/>
            <person name="Ladd B."/>
            <person name="Jarett J.K."/>
            <person name="Geller-Mcgrath D.E."/>
            <person name="Sieber C.M.K."/>
            <person name="Emerson J.B."/>
            <person name="Anantharaman K."/>
            <person name="Thomas B.C."/>
            <person name="Malmstrom R."/>
            <person name="Stieglmeier M."/>
            <person name="Klingl A."/>
            <person name="Woyke T."/>
            <person name="Ryan C.M."/>
            <person name="Banfield J.F."/>
        </authorList>
    </citation>
    <scope>NUCLEOTIDE SEQUENCE [LARGE SCALE GENOMIC DNA]</scope>
</reference>
<dbReference type="AlphaFoldDB" id="A0A2M7V211"/>
<dbReference type="Proteomes" id="UP000228750">
    <property type="component" value="Unassembled WGS sequence"/>
</dbReference>
<dbReference type="InterPro" id="IPR018247">
    <property type="entry name" value="EF_Hand_1_Ca_BS"/>
</dbReference>
<dbReference type="GO" id="GO:0004553">
    <property type="term" value="F:hydrolase activity, hydrolyzing O-glycosyl compounds"/>
    <property type="evidence" value="ECO:0007669"/>
    <property type="project" value="InterPro"/>
</dbReference>